<dbReference type="Proteomes" id="UP001146120">
    <property type="component" value="Unassembled WGS sequence"/>
</dbReference>
<dbReference type="PANTHER" id="PTHR33064">
    <property type="entry name" value="POL PROTEIN"/>
    <property type="match status" value="1"/>
</dbReference>
<dbReference type="EMBL" id="DAKRPA010000315">
    <property type="protein sequence ID" value="DAZ93449.1"/>
    <property type="molecule type" value="Genomic_DNA"/>
</dbReference>
<comment type="caution">
    <text evidence="1">The sequence shown here is derived from an EMBL/GenBank/DDBJ whole genome shotgun (WGS) entry which is preliminary data.</text>
</comment>
<dbReference type="InterPro" id="IPR051320">
    <property type="entry name" value="Viral_Replic_Matur_Polypro"/>
</dbReference>
<dbReference type="AlphaFoldDB" id="A0AAV2YL66"/>
<keyword evidence="2" id="KW-1185">Reference proteome</keyword>
<evidence type="ECO:0000313" key="2">
    <source>
        <dbReference type="Proteomes" id="UP001146120"/>
    </source>
</evidence>
<accession>A0AAV2YL66</accession>
<gene>
    <name evidence="1" type="ORF">N0F65_007095</name>
</gene>
<dbReference type="SUPFAM" id="SSF56672">
    <property type="entry name" value="DNA/RNA polymerases"/>
    <property type="match status" value="1"/>
</dbReference>
<dbReference type="Gene3D" id="3.30.70.270">
    <property type="match status" value="1"/>
</dbReference>
<name>A0AAV2YL66_9STRA</name>
<organism evidence="1 2">
    <name type="scientific">Lagenidium giganteum</name>
    <dbReference type="NCBI Taxonomy" id="4803"/>
    <lineage>
        <taxon>Eukaryota</taxon>
        <taxon>Sar</taxon>
        <taxon>Stramenopiles</taxon>
        <taxon>Oomycota</taxon>
        <taxon>Peronosporomycetes</taxon>
        <taxon>Pythiales</taxon>
        <taxon>Pythiaceae</taxon>
    </lineage>
</organism>
<protein>
    <submittedName>
        <fullName evidence="1">Uncharacterized protein</fullName>
    </submittedName>
</protein>
<proteinExistence type="predicted"/>
<evidence type="ECO:0000313" key="1">
    <source>
        <dbReference type="EMBL" id="DAZ93449.1"/>
    </source>
</evidence>
<dbReference type="InterPro" id="IPR043502">
    <property type="entry name" value="DNA/RNA_pol_sf"/>
</dbReference>
<reference evidence="1" key="2">
    <citation type="journal article" date="2023" name="Microbiol Resour">
        <title>Decontamination and Annotation of the Draft Genome Sequence of the Oomycete Lagenidium giganteum ARSEF 373.</title>
        <authorList>
            <person name="Morgan W.R."/>
            <person name="Tartar A."/>
        </authorList>
    </citation>
    <scope>NUCLEOTIDE SEQUENCE</scope>
    <source>
        <strain evidence="1">ARSEF 373</strain>
    </source>
</reference>
<sequence>MNNASGYWGFPMTACGRAISAFLCPLGHFEWLRMAQGPKNAPQIYQRVIDNCLWGFVRRLRDEGISSGVVGLSKEALARLEAADVSEKRSDLAIVLKMDVFHRGQVEALSTAPVIKRRSFLDDITFRAGDSKTLCIMLRVLLSSYCY</sequence>
<dbReference type="Gene3D" id="3.10.10.10">
    <property type="entry name" value="HIV Type 1 Reverse Transcriptase, subunit A, domain 1"/>
    <property type="match status" value="1"/>
</dbReference>
<dbReference type="PANTHER" id="PTHR33064:SF37">
    <property type="entry name" value="RIBONUCLEASE H"/>
    <property type="match status" value="1"/>
</dbReference>
<dbReference type="InterPro" id="IPR043128">
    <property type="entry name" value="Rev_trsase/Diguanyl_cyclase"/>
</dbReference>
<reference evidence="1" key="1">
    <citation type="submission" date="2022-11" db="EMBL/GenBank/DDBJ databases">
        <authorList>
            <person name="Morgan W.R."/>
            <person name="Tartar A."/>
        </authorList>
    </citation>
    <scope>NUCLEOTIDE SEQUENCE</scope>
    <source>
        <strain evidence="1">ARSEF 373</strain>
    </source>
</reference>